<feature type="compositionally biased region" description="Basic and acidic residues" evidence="2">
    <location>
        <begin position="223"/>
        <end position="236"/>
    </location>
</feature>
<sequence>MSDHRTNLDVEDVLSSIRRLVSQDTRAAASPSASAGMDKLVLTPALRVNDAGQIGPGADALDAADEADRVQDTATLEKTIVELEAAVAKVEAEFEADRGESGAEENAPAEFEQSFELEASSDDGDEGPLQDAEASELAGSEETDAVSMHAAEPGQDDDAEALADEAKAAAVDIEDAILIDDAEAGDEAAVAQEEGAAGDAAANAGPVEAAAEDAVQVADDEEARGTSADHDDRWEESGSTTVGLDGGEGIDDGVEAEPVEDEAARFQPGFAQNMSVMEPGEIDDDLLRTMVAALVREELQGALGERLTDRLRKLVRREVQLALGRRDRD</sequence>
<feature type="region of interest" description="Disordered" evidence="2">
    <location>
        <begin position="118"/>
        <end position="167"/>
    </location>
</feature>
<keyword evidence="1" id="KW-0175">Coiled coil</keyword>
<feature type="region of interest" description="Disordered" evidence="2">
    <location>
        <begin position="186"/>
        <end position="253"/>
    </location>
</feature>
<gene>
    <name evidence="3" type="ORF">OEW28_12595</name>
</gene>
<keyword evidence="4" id="KW-1185">Reference proteome</keyword>
<organism evidence="3 4">
    <name type="scientific">Albidovulum marisflavi</name>
    <dbReference type="NCBI Taxonomy" id="2984159"/>
    <lineage>
        <taxon>Bacteria</taxon>
        <taxon>Pseudomonadati</taxon>
        <taxon>Pseudomonadota</taxon>
        <taxon>Alphaproteobacteria</taxon>
        <taxon>Rhodobacterales</taxon>
        <taxon>Paracoccaceae</taxon>
        <taxon>Albidovulum</taxon>
    </lineage>
</organism>
<evidence type="ECO:0000313" key="4">
    <source>
        <dbReference type="Proteomes" id="UP001652542"/>
    </source>
</evidence>
<dbReference type="Proteomes" id="UP001652542">
    <property type="component" value="Unassembled WGS sequence"/>
</dbReference>
<evidence type="ECO:0000313" key="3">
    <source>
        <dbReference type="EMBL" id="MCV2869465.1"/>
    </source>
</evidence>
<comment type="caution">
    <text evidence="3">The sequence shown here is derived from an EMBL/GenBank/DDBJ whole genome shotgun (WGS) entry which is preliminary data.</text>
</comment>
<name>A0ABT2ZEA7_9RHOB</name>
<feature type="compositionally biased region" description="Low complexity" evidence="2">
    <location>
        <begin position="187"/>
        <end position="217"/>
    </location>
</feature>
<feature type="coiled-coil region" evidence="1">
    <location>
        <begin position="73"/>
        <end position="100"/>
    </location>
</feature>
<feature type="compositionally biased region" description="Acidic residues" evidence="2">
    <location>
        <begin position="154"/>
        <end position="163"/>
    </location>
</feature>
<dbReference type="EMBL" id="JAOWKY010000003">
    <property type="protein sequence ID" value="MCV2869465.1"/>
    <property type="molecule type" value="Genomic_DNA"/>
</dbReference>
<accession>A0ABT2ZEA7</accession>
<proteinExistence type="predicted"/>
<reference evidence="3 4" key="1">
    <citation type="submission" date="2022-10" db="EMBL/GenBank/DDBJ databases">
        <title>Defluviimonas sp. nov., isolated from ocean surface water.</title>
        <authorList>
            <person name="He W."/>
            <person name="Wang L."/>
            <person name="Zhang D.-F."/>
        </authorList>
    </citation>
    <scope>NUCLEOTIDE SEQUENCE [LARGE SCALE GENOMIC DNA]</scope>
    <source>
        <strain evidence="3 4">WL0002</strain>
    </source>
</reference>
<feature type="compositionally biased region" description="Acidic residues" evidence="2">
    <location>
        <begin position="118"/>
        <end position="128"/>
    </location>
</feature>
<protein>
    <recommendedName>
        <fullName evidence="5">Glycerol-3-phosphate dehydrogenase</fullName>
    </recommendedName>
</protein>
<evidence type="ECO:0000256" key="2">
    <source>
        <dbReference type="SAM" id="MobiDB-lite"/>
    </source>
</evidence>
<evidence type="ECO:0008006" key="5">
    <source>
        <dbReference type="Google" id="ProtNLM"/>
    </source>
</evidence>
<evidence type="ECO:0000256" key="1">
    <source>
        <dbReference type="SAM" id="Coils"/>
    </source>
</evidence>
<dbReference type="RefSeq" id="WP_263735123.1">
    <property type="nucleotide sequence ID" value="NZ_JAOWKY010000003.1"/>
</dbReference>